<feature type="compositionally biased region" description="Basic and acidic residues" evidence="1">
    <location>
        <begin position="577"/>
        <end position="588"/>
    </location>
</feature>
<evidence type="ECO:0000313" key="4">
    <source>
        <dbReference type="Proteomes" id="UP001470230"/>
    </source>
</evidence>
<keyword evidence="2" id="KW-0472">Membrane</keyword>
<gene>
    <name evidence="3" type="ORF">M9Y10_034332</name>
</gene>
<name>A0ABR2KEP8_9EUKA</name>
<evidence type="ECO:0000256" key="2">
    <source>
        <dbReference type="SAM" id="Phobius"/>
    </source>
</evidence>
<keyword evidence="2" id="KW-0812">Transmembrane</keyword>
<feature type="region of interest" description="Disordered" evidence="1">
    <location>
        <begin position="566"/>
        <end position="588"/>
    </location>
</feature>
<organism evidence="3 4">
    <name type="scientific">Tritrichomonas musculus</name>
    <dbReference type="NCBI Taxonomy" id="1915356"/>
    <lineage>
        <taxon>Eukaryota</taxon>
        <taxon>Metamonada</taxon>
        <taxon>Parabasalia</taxon>
        <taxon>Tritrichomonadida</taxon>
        <taxon>Tritrichomonadidae</taxon>
        <taxon>Tritrichomonas</taxon>
    </lineage>
</organism>
<keyword evidence="2" id="KW-1133">Transmembrane helix</keyword>
<feature type="region of interest" description="Disordered" evidence="1">
    <location>
        <begin position="1"/>
        <end position="275"/>
    </location>
</feature>
<reference evidence="3 4" key="1">
    <citation type="submission" date="2024-04" db="EMBL/GenBank/DDBJ databases">
        <title>Tritrichomonas musculus Genome.</title>
        <authorList>
            <person name="Alves-Ferreira E."/>
            <person name="Grigg M."/>
            <person name="Lorenzi H."/>
            <person name="Galac M."/>
        </authorList>
    </citation>
    <scope>NUCLEOTIDE SEQUENCE [LARGE SCALE GENOMIC DNA]</scope>
    <source>
        <strain evidence="3 4">EAF2021</strain>
    </source>
</reference>
<accession>A0ABR2KEP8</accession>
<evidence type="ECO:0008006" key="5">
    <source>
        <dbReference type="Google" id="ProtNLM"/>
    </source>
</evidence>
<feature type="compositionally biased region" description="Basic and acidic residues" evidence="1">
    <location>
        <begin position="16"/>
        <end position="205"/>
    </location>
</feature>
<dbReference type="EMBL" id="JAPFFF010000005">
    <property type="protein sequence ID" value="KAK8889582.1"/>
    <property type="molecule type" value="Genomic_DNA"/>
</dbReference>
<evidence type="ECO:0000313" key="3">
    <source>
        <dbReference type="EMBL" id="KAK8889582.1"/>
    </source>
</evidence>
<keyword evidence="4" id="KW-1185">Reference proteome</keyword>
<feature type="region of interest" description="Disordered" evidence="1">
    <location>
        <begin position="497"/>
        <end position="519"/>
    </location>
</feature>
<proteinExistence type="predicted"/>
<dbReference type="Proteomes" id="UP001470230">
    <property type="component" value="Unassembled WGS sequence"/>
</dbReference>
<feature type="compositionally biased region" description="Basic and acidic residues" evidence="1">
    <location>
        <begin position="246"/>
        <end position="275"/>
    </location>
</feature>
<protein>
    <recommendedName>
        <fullName evidence="5">EGF-like domain-containing protein</fullName>
    </recommendedName>
</protein>
<dbReference type="PANTHER" id="PTHR48134:SF2">
    <property type="entry name" value="OS04G0609100 PROTEIN"/>
    <property type="match status" value="1"/>
</dbReference>
<dbReference type="PANTHER" id="PTHR48134">
    <property type="entry name" value="GLYCOPROTEIN 96-92-RELATED-RELATED"/>
    <property type="match status" value="1"/>
</dbReference>
<feature type="transmembrane region" description="Helical" evidence="2">
    <location>
        <begin position="531"/>
        <end position="549"/>
    </location>
</feature>
<comment type="caution">
    <text evidence="3">The sequence shown here is derived from an EMBL/GenBank/DDBJ whole genome shotgun (WGS) entry which is preliminary data.</text>
</comment>
<evidence type="ECO:0000256" key="1">
    <source>
        <dbReference type="SAM" id="MobiDB-lite"/>
    </source>
</evidence>
<sequence>MLQFSTANSNNEENVEEKKIEEKDQEKMREVNNDINNDEKKEEKKEGNREKKKDEKNENKEENKVENKENKEERKEERKEENKENQEENKEERREEKKEENKDESNVESKEERKEENKENQEERKEENKKENKDESNVESKEERKEENKEENKENQEERKEENKEENKDESNVESKEERKEENQEENKVEDKDENNKKKEEKKTGDSSTNESQAGNDGGDGDEPPEGPLDDDFESAIANNPFELPKYLRDRQHGSKGDDSLSKEEQDEKCNREKPNTMMGSRGACVCKYGFIGDDPVTSRGCWRCASEGNETNFRGSFCHHQAKCVYPGRCLCEGGMVGDGVDNCGSPIPRISRVEAHRNMFVTFNSSIEKAVIYPTFSGVKLFYQAPFDFVPFFSFCKFRHLNENDRDDMNLNENQKGENESLKVTFNRLYKPFNFVIGAVNEDKSVSCLLPPNFLNGDSKFKVALSFDGLNWTDFSDFELKNDFPENVERLEKLLPQRTPQIRQSRKPKETEKNKKKSGGLRIVINKNILLTSFVMLLLAFVAYLLANLNERNKKIDDENMPFLSQTDKTQNKGKIREGMRKRGML</sequence>
<feature type="compositionally biased region" description="Acidic residues" evidence="1">
    <location>
        <begin position="219"/>
        <end position="234"/>
    </location>
</feature>